<keyword evidence="5" id="KW-0328">Glycosyltransferase</keyword>
<organism evidence="14 15">
    <name type="scientific">Candidatus Berkelbacteria bacterium Gr01-1014_85</name>
    <dbReference type="NCBI Taxonomy" id="2017150"/>
    <lineage>
        <taxon>Bacteria</taxon>
        <taxon>Candidatus Berkelbacteria</taxon>
    </lineage>
</organism>
<evidence type="ECO:0000256" key="11">
    <source>
        <dbReference type="ARBA" id="ARBA00023136"/>
    </source>
</evidence>
<evidence type="ECO:0000256" key="2">
    <source>
        <dbReference type="ARBA" id="ARBA00004922"/>
    </source>
</evidence>
<evidence type="ECO:0000256" key="9">
    <source>
        <dbReference type="ARBA" id="ARBA00022968"/>
    </source>
</evidence>
<keyword evidence="10" id="KW-1133">Transmembrane helix</keyword>
<keyword evidence="11" id="KW-0472">Membrane</keyword>
<reference evidence="14 15" key="1">
    <citation type="submission" date="2017-08" db="EMBL/GenBank/DDBJ databases">
        <title>Mechanisms for carbon and nitrogen cycling indicate functional differentiation within the Candidate Phyla Radiation.</title>
        <authorList>
            <person name="Danczak R.E."/>
            <person name="Johnston M.D."/>
            <person name="Kenah C."/>
            <person name="Slattery M."/>
            <person name="Wrighton K.C."/>
            <person name="Wilkins M.J."/>
        </authorList>
    </citation>
    <scope>NUCLEOTIDE SEQUENCE [LARGE SCALE GENOMIC DNA]</scope>
    <source>
        <strain evidence="14">Gr01-1014_85</strain>
    </source>
</reference>
<dbReference type="PANTHER" id="PTHR10859:SF91">
    <property type="entry name" value="DOLICHYL-PHOSPHATE BETA-GLUCOSYLTRANSFERASE"/>
    <property type="match status" value="1"/>
</dbReference>
<dbReference type="SUPFAM" id="SSF53448">
    <property type="entry name" value="Nucleotide-diphospho-sugar transferases"/>
    <property type="match status" value="1"/>
</dbReference>
<keyword evidence="6 14" id="KW-0808">Transferase</keyword>
<evidence type="ECO:0000256" key="7">
    <source>
        <dbReference type="ARBA" id="ARBA00022692"/>
    </source>
</evidence>
<dbReference type="GO" id="GO:0006487">
    <property type="term" value="P:protein N-linked glycosylation"/>
    <property type="evidence" value="ECO:0007669"/>
    <property type="project" value="TreeGrafter"/>
</dbReference>
<dbReference type="Gene3D" id="3.90.550.10">
    <property type="entry name" value="Spore Coat Polysaccharide Biosynthesis Protein SpsA, Chain A"/>
    <property type="match status" value="1"/>
</dbReference>
<dbReference type="InterPro" id="IPR001173">
    <property type="entry name" value="Glyco_trans_2-like"/>
</dbReference>
<dbReference type="CDD" id="cd04188">
    <property type="entry name" value="DPG_synthase"/>
    <property type="match status" value="1"/>
</dbReference>
<protein>
    <recommendedName>
        <fullName evidence="4">dolichyl-phosphate beta-glucosyltransferase</fullName>
        <ecNumber evidence="4">2.4.1.117</ecNumber>
    </recommendedName>
</protein>
<sequence>MPKKYDLSVVIPAYNESQRIVPTLTSIQKFASTHHLDCEIIVVDDGSTDATEAAVSGLVQQYIKQKLNMGKGAAIRRGMLAANGKLILFMDADSSAPITELPALLTALEEVPIAIGSRHAEGSVVHIQQSLMRQFISYAGNQIFRLVLGLPYADTQCGFKLFTRQAAQEIFQQTLIDRWGFDVEVLTIARILGLPVREVPIQ</sequence>
<evidence type="ECO:0000313" key="15">
    <source>
        <dbReference type="Proteomes" id="UP000316253"/>
    </source>
</evidence>
<accession>A0A554JE09</accession>
<evidence type="ECO:0000256" key="10">
    <source>
        <dbReference type="ARBA" id="ARBA00022989"/>
    </source>
</evidence>
<gene>
    <name evidence="14" type="ORF">CEO22_2</name>
</gene>
<evidence type="ECO:0000256" key="1">
    <source>
        <dbReference type="ARBA" id="ARBA00004389"/>
    </source>
</evidence>
<keyword evidence="7" id="KW-0812">Transmembrane</keyword>
<dbReference type="GO" id="GO:0004581">
    <property type="term" value="F:dolichyl-phosphate beta-glucosyltransferase activity"/>
    <property type="evidence" value="ECO:0007669"/>
    <property type="project" value="UniProtKB-EC"/>
</dbReference>
<feature type="domain" description="Glycosyltransferase 2-like" evidence="13">
    <location>
        <begin position="8"/>
        <end position="171"/>
    </location>
</feature>
<dbReference type="EMBL" id="VMFD01000001">
    <property type="protein sequence ID" value="TSC66596.1"/>
    <property type="molecule type" value="Genomic_DNA"/>
</dbReference>
<evidence type="ECO:0000256" key="6">
    <source>
        <dbReference type="ARBA" id="ARBA00022679"/>
    </source>
</evidence>
<evidence type="ECO:0000256" key="5">
    <source>
        <dbReference type="ARBA" id="ARBA00022676"/>
    </source>
</evidence>
<comment type="catalytic activity">
    <reaction evidence="12">
        <text>a di-trans,poly-cis-dolichyl phosphate + UDP-alpha-D-glucose = a di-trans,poly-cis-dolichyl beta-D-glucosyl phosphate + UDP</text>
        <dbReference type="Rhea" id="RHEA:15401"/>
        <dbReference type="Rhea" id="RHEA-COMP:19498"/>
        <dbReference type="Rhea" id="RHEA-COMP:19502"/>
        <dbReference type="ChEBI" id="CHEBI:57525"/>
        <dbReference type="ChEBI" id="CHEBI:57683"/>
        <dbReference type="ChEBI" id="CHEBI:58223"/>
        <dbReference type="ChEBI" id="CHEBI:58885"/>
        <dbReference type="EC" id="2.4.1.117"/>
    </reaction>
    <physiologicalReaction direction="left-to-right" evidence="12">
        <dbReference type="Rhea" id="RHEA:15402"/>
    </physiologicalReaction>
</comment>
<dbReference type="AlphaFoldDB" id="A0A554JE09"/>
<comment type="subcellular location">
    <subcellularLocation>
        <location evidence="1">Endoplasmic reticulum membrane</location>
        <topology evidence="1">Single-pass membrane protein</topology>
    </subcellularLocation>
</comment>
<evidence type="ECO:0000259" key="13">
    <source>
        <dbReference type="Pfam" id="PF00535"/>
    </source>
</evidence>
<evidence type="ECO:0000256" key="3">
    <source>
        <dbReference type="ARBA" id="ARBA00006739"/>
    </source>
</evidence>
<proteinExistence type="inferred from homology"/>
<dbReference type="EC" id="2.4.1.117" evidence="4"/>
<keyword evidence="9" id="KW-0735">Signal-anchor</keyword>
<dbReference type="Proteomes" id="UP000316253">
    <property type="component" value="Unassembled WGS sequence"/>
</dbReference>
<name>A0A554JE09_9BACT</name>
<comment type="caution">
    <text evidence="14">The sequence shown here is derived from an EMBL/GenBank/DDBJ whole genome shotgun (WGS) entry which is preliminary data.</text>
</comment>
<evidence type="ECO:0000256" key="8">
    <source>
        <dbReference type="ARBA" id="ARBA00022824"/>
    </source>
</evidence>
<evidence type="ECO:0000256" key="4">
    <source>
        <dbReference type="ARBA" id="ARBA00012583"/>
    </source>
</evidence>
<keyword evidence="8" id="KW-0256">Endoplasmic reticulum</keyword>
<comment type="pathway">
    <text evidence="2">Protein modification; protein glycosylation.</text>
</comment>
<evidence type="ECO:0000313" key="14">
    <source>
        <dbReference type="EMBL" id="TSC66596.1"/>
    </source>
</evidence>
<comment type="similarity">
    <text evidence="3">Belongs to the glycosyltransferase 2 family.</text>
</comment>
<dbReference type="InterPro" id="IPR029044">
    <property type="entry name" value="Nucleotide-diphossugar_trans"/>
</dbReference>
<evidence type="ECO:0000256" key="12">
    <source>
        <dbReference type="ARBA" id="ARBA00045097"/>
    </source>
</evidence>
<dbReference type="Pfam" id="PF00535">
    <property type="entry name" value="Glycos_transf_2"/>
    <property type="match status" value="1"/>
</dbReference>
<dbReference type="InterPro" id="IPR035518">
    <property type="entry name" value="DPG_synthase"/>
</dbReference>
<dbReference type="PANTHER" id="PTHR10859">
    <property type="entry name" value="GLYCOSYL TRANSFERASE"/>
    <property type="match status" value="1"/>
</dbReference>